<gene>
    <name evidence="1" type="ORF">AVDCRST_MAG38-2738</name>
</gene>
<sequence length="30" mass="3316">MAAILFHRRAGFSANGMGVWGVPQERILET</sequence>
<reference evidence="1" key="1">
    <citation type="submission" date="2020-02" db="EMBL/GenBank/DDBJ databases">
        <authorList>
            <person name="Meier V. D."/>
        </authorList>
    </citation>
    <scope>NUCLEOTIDE SEQUENCE</scope>
    <source>
        <strain evidence="1">AVDCRST_MAG38</strain>
    </source>
</reference>
<accession>A0A6J4S9Z1</accession>
<name>A0A6J4S9Z1_9ACTN</name>
<protein>
    <submittedName>
        <fullName evidence="1">Heme biosynthesis protein related to NirD and NirG / Heme biosynthesis protein related to NirL and NirH</fullName>
    </submittedName>
</protein>
<dbReference type="AlphaFoldDB" id="A0A6J4S9Z1"/>
<feature type="non-terminal residue" evidence="1">
    <location>
        <position position="30"/>
    </location>
</feature>
<organism evidence="1">
    <name type="scientific">uncultured Solirubrobacteraceae bacterium</name>
    <dbReference type="NCBI Taxonomy" id="1162706"/>
    <lineage>
        <taxon>Bacteria</taxon>
        <taxon>Bacillati</taxon>
        <taxon>Actinomycetota</taxon>
        <taxon>Thermoleophilia</taxon>
        <taxon>Solirubrobacterales</taxon>
        <taxon>Solirubrobacteraceae</taxon>
        <taxon>environmental samples</taxon>
    </lineage>
</organism>
<proteinExistence type="predicted"/>
<dbReference type="EMBL" id="CADCVJ010000225">
    <property type="protein sequence ID" value="CAA9493657.1"/>
    <property type="molecule type" value="Genomic_DNA"/>
</dbReference>
<evidence type="ECO:0000313" key="1">
    <source>
        <dbReference type="EMBL" id="CAA9493657.1"/>
    </source>
</evidence>